<reference evidence="13" key="3">
    <citation type="submission" date="2014-09" db="EMBL/GenBank/DDBJ databases">
        <authorList>
            <person name="Bishop-Lilly K.A."/>
            <person name="Broomall S.M."/>
            <person name="Chain P.S."/>
            <person name="Chertkov O."/>
            <person name="Coyne S.R."/>
            <person name="Daligault H.E."/>
            <person name="Davenport K.W."/>
            <person name="Erkkila T."/>
            <person name="Frey K.G."/>
            <person name="Gibbons H.S."/>
            <person name="Gu W."/>
            <person name="Jaissle J."/>
            <person name="Johnson S.L."/>
            <person name="Koroleva G.I."/>
            <person name="Ladner J.T."/>
            <person name="Lo C.-C."/>
            <person name="Minogue T.D."/>
            <person name="Munk C."/>
            <person name="Palacios G.F."/>
            <person name="Redden C.L."/>
            <person name="Rosenzweig C.N."/>
            <person name="Scholz M.B."/>
            <person name="Teshima H."/>
            <person name="Xu Y."/>
        </authorList>
    </citation>
    <scope>NUCLEOTIDE SEQUENCE</scope>
    <source>
        <strain evidence="13">Mb9</strain>
    </source>
</reference>
<dbReference type="AlphaFoldDB" id="A0A089ZBQ7"/>
<keyword evidence="5 9" id="KW-0699">rRNA-binding</keyword>
<dbReference type="RefSeq" id="WP_048072215.1">
    <property type="nucleotide sequence ID" value="NZ_CALCVY010000007.1"/>
</dbReference>
<evidence type="ECO:0000259" key="10">
    <source>
        <dbReference type="Pfam" id="PF01248"/>
    </source>
</evidence>
<dbReference type="EMBL" id="LN734822">
    <property type="protein sequence ID" value="CEL25274.1"/>
    <property type="molecule type" value="Genomic_DNA"/>
</dbReference>
<comment type="function">
    <text evidence="9">Multifunctional RNA-binding protein that recognizes the K-turn motif in ribosomal RNA, the RNA component of RNase P, box H/ACA, box C/D and box C'/D' sRNAs.</text>
</comment>
<comment type="subcellular location">
    <subcellularLocation>
        <location evidence="1 9">Cytoplasm</location>
    </subcellularLocation>
</comment>
<dbReference type="OrthoDB" id="25810at2157"/>
<organism evidence="11 15">
    <name type="scientific">Methanobacterium formicicum</name>
    <dbReference type="NCBI Taxonomy" id="2162"/>
    <lineage>
        <taxon>Archaea</taxon>
        <taxon>Methanobacteriati</taxon>
        <taxon>Methanobacteriota</taxon>
        <taxon>Methanomada group</taxon>
        <taxon>Methanobacteria</taxon>
        <taxon>Methanobacteriales</taxon>
        <taxon>Methanobacteriaceae</taxon>
        <taxon>Methanobacterium</taxon>
    </lineage>
</organism>
<keyword evidence="4 9" id="KW-0819">tRNA processing</keyword>
<dbReference type="EMBL" id="CP006933">
    <property type="protein sequence ID" value="AIS31422.1"/>
    <property type="molecule type" value="Genomic_DNA"/>
</dbReference>
<evidence type="ECO:0000256" key="9">
    <source>
        <dbReference type="HAMAP-Rule" id="MF_00326"/>
    </source>
</evidence>
<dbReference type="PRINTS" id="PR00881">
    <property type="entry name" value="L7ARS6FAMILY"/>
</dbReference>
<evidence type="ECO:0000256" key="1">
    <source>
        <dbReference type="ARBA" id="ARBA00004496"/>
    </source>
</evidence>
<comment type="subunit">
    <text evidence="9">Part of the 50S ribosomal subunit. Probably part of the RNase P complex.</text>
</comment>
<dbReference type="HAMAP" id="MF_00326">
    <property type="entry name" value="Ribosomal_eL8"/>
    <property type="match status" value="1"/>
</dbReference>
<evidence type="ECO:0000313" key="16">
    <source>
        <dbReference type="Proteomes" id="UP000062768"/>
    </source>
</evidence>
<proteinExistence type="inferred from homology"/>
<dbReference type="GO" id="GO:0006412">
    <property type="term" value="P:translation"/>
    <property type="evidence" value="ECO:0007669"/>
    <property type="project" value="UniProtKB-UniRule"/>
</dbReference>
<keyword evidence="8 9" id="KW-0687">Ribonucleoprotein</keyword>
<keyword evidence="3 9" id="KW-0963">Cytoplasm</keyword>
<evidence type="ECO:0000313" key="15">
    <source>
        <dbReference type="Proteomes" id="UP000029661"/>
    </source>
</evidence>
<dbReference type="GO" id="GO:0005737">
    <property type="term" value="C:cytoplasm"/>
    <property type="evidence" value="ECO:0007669"/>
    <property type="project" value="UniProtKB-SubCell"/>
</dbReference>
<evidence type="ECO:0000313" key="14">
    <source>
        <dbReference type="EMBL" id="MBF4475663.1"/>
    </source>
</evidence>
<evidence type="ECO:0000256" key="7">
    <source>
        <dbReference type="ARBA" id="ARBA00022980"/>
    </source>
</evidence>
<evidence type="ECO:0000313" key="11">
    <source>
        <dbReference type="EMBL" id="AIS31422.1"/>
    </source>
</evidence>
<evidence type="ECO:0000256" key="5">
    <source>
        <dbReference type="ARBA" id="ARBA00022730"/>
    </source>
</evidence>
<dbReference type="InterPro" id="IPR029064">
    <property type="entry name" value="Ribosomal_eL30-like_sf"/>
</dbReference>
<dbReference type="PRINTS" id="PR00884">
    <property type="entry name" value="RIBOSOMALHS6"/>
</dbReference>
<dbReference type="GO" id="GO:0005840">
    <property type="term" value="C:ribosome"/>
    <property type="evidence" value="ECO:0007669"/>
    <property type="project" value="UniProtKB-KW"/>
</dbReference>
<dbReference type="GO" id="GO:0001682">
    <property type="term" value="P:tRNA 5'-leader removal"/>
    <property type="evidence" value="ECO:0007669"/>
    <property type="project" value="UniProtKB-UniRule"/>
</dbReference>
<dbReference type="KEGG" id="mfc:BRM9_0599"/>
<reference evidence="11" key="1">
    <citation type="submission" date="2013-12" db="EMBL/GenBank/DDBJ databases">
        <title>The complete genome sequence of Methanobacterium sp. BRM9.</title>
        <authorList>
            <consortium name="Pastoral Greenhouse Gas Research Consortium"/>
            <person name="Kelly W.J."/>
            <person name="Leahy S.C."/>
            <person name="Perry R."/>
            <person name="Li D."/>
            <person name="Altermann E."/>
            <person name="Lambie S.C."/>
            <person name="Attwood G.T."/>
        </authorList>
    </citation>
    <scope>NUCLEOTIDE SEQUENCE [LARGE SCALE GENOMIC DNA]</scope>
    <source>
        <strain evidence="11">BRM9</strain>
    </source>
</reference>
<evidence type="ECO:0000256" key="3">
    <source>
        <dbReference type="ARBA" id="ARBA00022490"/>
    </source>
</evidence>
<dbReference type="KEGG" id="mfi:DSM1535_0581"/>
<keyword evidence="6 9" id="KW-0694">RNA-binding</keyword>
<sequence>MAKAMYVKFDVPKELADKAYEALEIARDTGKVGKGSNEVTKAVERGDALLVLLAEDVDPAEIIAHMPVLAEEKEIPYIYIPTKDELGEAAGLNVGTASACIVDAGEAEELIKDIVEKVEELKK</sequence>
<feature type="domain" description="Ribosomal protein eL8/eL30/eS12/Gadd45" evidence="10">
    <location>
        <begin position="17"/>
        <end position="110"/>
    </location>
</feature>
<dbReference type="GeneID" id="82850882"/>
<evidence type="ECO:0000313" key="13">
    <source>
        <dbReference type="EMBL" id="CEL25274.1"/>
    </source>
</evidence>
<dbReference type="Gene3D" id="3.30.1330.30">
    <property type="match status" value="1"/>
</dbReference>
<dbReference type="GO" id="GO:0003735">
    <property type="term" value="F:structural constituent of ribosome"/>
    <property type="evidence" value="ECO:0007669"/>
    <property type="project" value="InterPro"/>
</dbReference>
<dbReference type="GO" id="GO:0004526">
    <property type="term" value="F:ribonuclease P activity"/>
    <property type="evidence" value="ECO:0007669"/>
    <property type="project" value="UniProtKB-UniRule"/>
</dbReference>
<dbReference type="PATRIC" id="fig|2162.10.peg.1709"/>
<evidence type="ECO:0000256" key="8">
    <source>
        <dbReference type="ARBA" id="ARBA00023274"/>
    </source>
</evidence>
<dbReference type="InterPro" id="IPR004038">
    <property type="entry name" value="Ribosomal_eL8/eL30/eS12/Gad45"/>
</dbReference>
<dbReference type="GO" id="GO:1990904">
    <property type="term" value="C:ribonucleoprotein complex"/>
    <property type="evidence" value="ECO:0007669"/>
    <property type="project" value="UniProtKB-KW"/>
</dbReference>
<evidence type="ECO:0000256" key="2">
    <source>
        <dbReference type="ARBA" id="ARBA00007337"/>
    </source>
</evidence>
<dbReference type="Pfam" id="PF01248">
    <property type="entry name" value="Ribosomal_L7Ae"/>
    <property type="match status" value="1"/>
</dbReference>
<gene>
    <name evidence="9" type="primary">rpl7ae</name>
    <name evidence="11" type="ORF">BRM9_0599</name>
    <name evidence="12" type="ORF">DSM1535_0581</name>
    <name evidence="14" type="ORF">ISP06_09400</name>
    <name evidence="13" type="ORF">MB9_1639</name>
</gene>
<keyword evidence="7 9" id="KW-0689">Ribosomal protein</keyword>
<dbReference type="EMBL" id="JADIIL010000034">
    <property type="protein sequence ID" value="MBF4475663.1"/>
    <property type="molecule type" value="Genomic_DNA"/>
</dbReference>
<dbReference type="InterPro" id="IPR018492">
    <property type="entry name" value="Ribosomal_eL8/Nhp2"/>
</dbReference>
<dbReference type="Proteomes" id="UP000029661">
    <property type="component" value="Chromosome"/>
</dbReference>
<dbReference type="GO" id="GO:0019843">
    <property type="term" value="F:rRNA binding"/>
    <property type="evidence" value="ECO:0007669"/>
    <property type="project" value="UniProtKB-KW"/>
</dbReference>
<reference evidence="12" key="2">
    <citation type="submission" date="2014-08" db="EMBL/GenBank/DDBJ databases">
        <authorList>
            <person name="Wibberg D."/>
        </authorList>
    </citation>
    <scope>NUCLEOTIDE SEQUENCE</scope>
</reference>
<evidence type="ECO:0000313" key="12">
    <source>
        <dbReference type="EMBL" id="CEA12942.1"/>
    </source>
</evidence>
<dbReference type="InterPro" id="IPR050257">
    <property type="entry name" value="eL8/uL1-like"/>
</dbReference>
<dbReference type="NCBIfam" id="TIGR03677">
    <property type="entry name" value="eL8_ribo"/>
    <property type="match status" value="1"/>
</dbReference>
<dbReference type="InterPro" id="IPR022481">
    <property type="entry name" value="Ribosomal_eL8_arc"/>
</dbReference>
<dbReference type="Proteomes" id="UP000062768">
    <property type="component" value="Chromosome I"/>
</dbReference>
<dbReference type="FunFam" id="3.30.1330.30:FF:000020">
    <property type="entry name" value="50S ribosomal protein L7Ae"/>
    <property type="match status" value="1"/>
</dbReference>
<protein>
    <recommendedName>
        <fullName evidence="9">Large ribosomal subunit protein eL8</fullName>
    </recommendedName>
</protein>
<keyword evidence="16" id="KW-1185">Reference proteome</keyword>
<evidence type="ECO:0000256" key="6">
    <source>
        <dbReference type="ARBA" id="ARBA00022884"/>
    </source>
</evidence>
<accession>A0A089ZBQ7</accession>
<dbReference type="EMBL" id="LN515531">
    <property type="protein sequence ID" value="CEA12942.1"/>
    <property type="molecule type" value="Genomic_DNA"/>
</dbReference>
<reference evidence="14" key="4">
    <citation type="submission" date="2020-10" db="EMBL/GenBank/DDBJ databases">
        <title>Dehalococcoides mccartyi of a TCE/Cr reducing biochatode.</title>
        <authorList>
            <person name="Matturro B."/>
        </authorList>
    </citation>
    <scope>NUCLEOTIDE SEQUENCE</scope>
    <source>
        <strain evidence="14">Bin2</strain>
    </source>
</reference>
<evidence type="ECO:0000256" key="4">
    <source>
        <dbReference type="ARBA" id="ARBA00022694"/>
    </source>
</evidence>
<dbReference type="SUPFAM" id="SSF55315">
    <property type="entry name" value="L30e-like"/>
    <property type="match status" value="1"/>
</dbReference>
<dbReference type="STRING" id="2162.BRM9_0599"/>
<name>A0A089ZBQ7_METFO</name>
<dbReference type="Proteomes" id="UP000606900">
    <property type="component" value="Unassembled WGS sequence"/>
</dbReference>
<comment type="similarity">
    <text evidence="2 9">Belongs to the eukaryotic ribosomal protein eL8 family.</text>
</comment>
<dbReference type="PANTHER" id="PTHR23105">
    <property type="entry name" value="RIBOSOMAL PROTEIN L7AE FAMILY MEMBER"/>
    <property type="match status" value="1"/>
</dbReference>